<dbReference type="InterPro" id="IPR002890">
    <property type="entry name" value="MG2"/>
</dbReference>
<reference evidence="7" key="1">
    <citation type="submission" date="2025-08" db="UniProtKB">
        <authorList>
            <consortium name="Ensembl"/>
        </authorList>
    </citation>
    <scope>IDENTIFICATION</scope>
</reference>
<dbReference type="InParanoid" id="A0A3Q1FEF8"/>
<dbReference type="Proteomes" id="UP000257200">
    <property type="component" value="Unplaced"/>
</dbReference>
<reference evidence="7" key="2">
    <citation type="submission" date="2025-09" db="UniProtKB">
        <authorList>
            <consortium name="Ensembl"/>
        </authorList>
    </citation>
    <scope>IDENTIFICATION</scope>
</reference>
<evidence type="ECO:0000256" key="3">
    <source>
        <dbReference type="ARBA" id="ARBA00023157"/>
    </source>
</evidence>
<evidence type="ECO:0008006" key="9">
    <source>
        <dbReference type="Google" id="ProtNLM"/>
    </source>
</evidence>
<sequence>MQIENTFISTCPANVWRAWLNSFLNFYVSLKVMSAPNLLRVGTAENIFVECQDCTGAAINVDINVMNHPTKSNRLASTRVTLNSANNFQQIGQIMIPTGDFSKDPKLKQYVYLQAQFPDRLLEKVVLVSFQSGYIFIQTDKTLYTPNSKVHYRMFAVTPQMEPVEKDEDNKADAIIAIDIVTPDGIVLPTDPVSLKSGIHSGVFQLPEIVSTGVWKVVAKFHSNPQQSFSADFEVKEYVLPSFEVKLEPKSSFFYVDSQQLTVDIKAEYLFGEPVHGMAYVVFGVMSEGEKKGFPDSLQRVPVRKCGEGSVTLKREHITSTFKNILELVGKSIFISVSVLTESGKRETLCF</sequence>
<dbReference type="PANTHER" id="PTHR11412">
    <property type="entry name" value="MACROGLOBULIN / COMPLEMENT"/>
    <property type="match status" value="1"/>
</dbReference>
<proteinExistence type="predicted"/>
<dbReference type="FunFam" id="2.60.40.1940:FF:000001">
    <property type="entry name" value="Complement component C3"/>
    <property type="match status" value="1"/>
</dbReference>
<dbReference type="STRING" id="80966.ENSAPOP00000005425"/>
<dbReference type="Pfam" id="PF17790">
    <property type="entry name" value="MG1"/>
    <property type="match status" value="1"/>
</dbReference>
<feature type="domain" description="Macroglobulin" evidence="6">
    <location>
        <begin position="237"/>
        <end position="321"/>
    </location>
</feature>
<dbReference type="InterPro" id="IPR041425">
    <property type="entry name" value="C3/4/5_MG1"/>
</dbReference>
<dbReference type="PANTHER" id="PTHR11412:SF81">
    <property type="entry name" value="COMPLEMENT C3"/>
    <property type="match status" value="1"/>
</dbReference>
<accession>A0A3Q1FEF8</accession>
<dbReference type="GO" id="GO:0005576">
    <property type="term" value="C:extracellular region"/>
    <property type="evidence" value="ECO:0007669"/>
    <property type="project" value="UniProtKB-SubCell"/>
</dbReference>
<dbReference type="GO" id="GO:0004866">
    <property type="term" value="F:endopeptidase inhibitor activity"/>
    <property type="evidence" value="ECO:0007669"/>
    <property type="project" value="InterPro"/>
</dbReference>
<evidence type="ECO:0000256" key="1">
    <source>
        <dbReference type="ARBA" id="ARBA00004613"/>
    </source>
</evidence>
<dbReference type="Pfam" id="PF17791">
    <property type="entry name" value="MG3"/>
    <property type="match status" value="1"/>
</dbReference>
<dbReference type="Pfam" id="PF01835">
    <property type="entry name" value="MG2"/>
    <property type="match status" value="1"/>
</dbReference>
<organism evidence="7 8">
    <name type="scientific">Acanthochromis polyacanthus</name>
    <name type="common">spiny chromis</name>
    <dbReference type="NCBI Taxonomy" id="80966"/>
    <lineage>
        <taxon>Eukaryota</taxon>
        <taxon>Metazoa</taxon>
        <taxon>Chordata</taxon>
        <taxon>Craniata</taxon>
        <taxon>Vertebrata</taxon>
        <taxon>Euteleostomi</taxon>
        <taxon>Actinopterygii</taxon>
        <taxon>Neopterygii</taxon>
        <taxon>Teleostei</taxon>
        <taxon>Neoteleostei</taxon>
        <taxon>Acanthomorphata</taxon>
        <taxon>Ovalentaria</taxon>
        <taxon>Pomacentridae</taxon>
        <taxon>Acanthochromis</taxon>
    </lineage>
</organism>
<evidence type="ECO:0000259" key="6">
    <source>
        <dbReference type="Pfam" id="PF17791"/>
    </source>
</evidence>
<protein>
    <recommendedName>
        <fullName evidence="9">Macroglobulin domain-containing protein</fullName>
    </recommendedName>
</protein>
<feature type="domain" description="Complement C3/4/5 macroglobulin" evidence="5">
    <location>
        <begin position="30"/>
        <end position="129"/>
    </location>
</feature>
<evidence type="ECO:0000313" key="7">
    <source>
        <dbReference type="Ensembl" id="ENSAPOP00000005425.1"/>
    </source>
</evidence>
<evidence type="ECO:0000256" key="2">
    <source>
        <dbReference type="ARBA" id="ARBA00022525"/>
    </source>
</evidence>
<dbReference type="Gene3D" id="2.60.40.1930">
    <property type="match status" value="2"/>
</dbReference>
<evidence type="ECO:0000259" key="4">
    <source>
        <dbReference type="Pfam" id="PF01835"/>
    </source>
</evidence>
<dbReference type="AlphaFoldDB" id="A0A3Q1FEF8"/>
<name>A0A3Q1FEF8_9TELE</name>
<keyword evidence="8" id="KW-1185">Reference proteome</keyword>
<evidence type="ECO:0000313" key="8">
    <source>
        <dbReference type="Proteomes" id="UP000257200"/>
    </source>
</evidence>
<dbReference type="InterPro" id="IPR041555">
    <property type="entry name" value="MG3"/>
</dbReference>
<comment type="subcellular location">
    <subcellularLocation>
        <location evidence="1">Secreted</location>
    </subcellularLocation>
</comment>
<dbReference type="InterPro" id="IPR050473">
    <property type="entry name" value="A2M/Complement_sys"/>
</dbReference>
<evidence type="ECO:0000259" key="5">
    <source>
        <dbReference type="Pfam" id="PF17790"/>
    </source>
</evidence>
<dbReference type="GeneTree" id="ENSGT00940000154063"/>
<keyword evidence="2" id="KW-0964">Secreted</keyword>
<dbReference type="Gene3D" id="2.60.40.1940">
    <property type="match status" value="1"/>
</dbReference>
<keyword evidence="3" id="KW-1015">Disulfide bond</keyword>
<dbReference type="Ensembl" id="ENSAPOT00000008370.1">
    <property type="protein sequence ID" value="ENSAPOP00000005425.1"/>
    <property type="gene ID" value="ENSAPOG00000007139.1"/>
</dbReference>
<feature type="domain" description="Macroglobulin" evidence="4">
    <location>
        <begin position="135"/>
        <end position="235"/>
    </location>
</feature>